<evidence type="ECO:0000313" key="2">
    <source>
        <dbReference type="Proteomes" id="UP000603640"/>
    </source>
</evidence>
<reference evidence="1" key="1">
    <citation type="submission" date="2020-08" db="EMBL/GenBank/DDBJ databases">
        <title>Pontibacter sp. SD6 16S ribosomal RNA gene Genome sequencing and assembly.</title>
        <authorList>
            <person name="Kang M."/>
        </authorList>
    </citation>
    <scope>NUCLEOTIDE SEQUENCE</scope>
    <source>
        <strain evidence="1">SD6</strain>
    </source>
</reference>
<dbReference type="Proteomes" id="UP000603640">
    <property type="component" value="Unassembled WGS sequence"/>
</dbReference>
<organism evidence="1 2">
    <name type="scientific">Pontibacter cellulosilyticus</name>
    <dbReference type="NCBI Taxonomy" id="1720253"/>
    <lineage>
        <taxon>Bacteria</taxon>
        <taxon>Pseudomonadati</taxon>
        <taxon>Bacteroidota</taxon>
        <taxon>Cytophagia</taxon>
        <taxon>Cytophagales</taxon>
        <taxon>Hymenobacteraceae</taxon>
        <taxon>Pontibacter</taxon>
    </lineage>
</organism>
<gene>
    <name evidence="1" type="ORF">H8S84_16945</name>
</gene>
<sequence length="135" mass="15886">MILHQNSIIKLEYNPATDILEVKYPDLQRFILFEIKESLKLMVDTIRNYDVKRLLLDASSTHIDISDEENRDLSIQLAGELARTRLQKVARIQPLDPKKEQRAQENIKQIEKNLPLPYQLRSFSERTVALEWLKS</sequence>
<comment type="caution">
    <text evidence="1">The sequence shown here is derived from an EMBL/GenBank/DDBJ whole genome shotgun (WGS) entry which is preliminary data.</text>
</comment>
<proteinExistence type="predicted"/>
<accession>A0A923N980</accession>
<keyword evidence="2" id="KW-1185">Reference proteome</keyword>
<dbReference type="RefSeq" id="WP_187068551.1">
    <property type="nucleotide sequence ID" value="NZ_JACRVF010000005.1"/>
</dbReference>
<dbReference type="AlphaFoldDB" id="A0A923N980"/>
<evidence type="ECO:0000313" key="1">
    <source>
        <dbReference type="EMBL" id="MBC5994534.1"/>
    </source>
</evidence>
<dbReference type="EMBL" id="JACRVF010000005">
    <property type="protein sequence ID" value="MBC5994534.1"/>
    <property type="molecule type" value="Genomic_DNA"/>
</dbReference>
<name>A0A923N980_9BACT</name>
<protein>
    <submittedName>
        <fullName evidence="1">Uncharacterized protein</fullName>
    </submittedName>
</protein>